<evidence type="ECO:0000256" key="1">
    <source>
        <dbReference type="ARBA" id="ARBA00022490"/>
    </source>
</evidence>
<comment type="subunit">
    <text evidence="11">Monomer.</text>
</comment>
<keyword evidence="3 11" id="KW-0597">Phosphoprotein</keyword>
<dbReference type="EMBL" id="JALJYF010000001">
    <property type="protein sequence ID" value="MCP1727019.1"/>
    <property type="molecule type" value="Genomic_DNA"/>
</dbReference>
<dbReference type="Gene3D" id="1.10.510.10">
    <property type="entry name" value="Transferase(Phosphotransferase) domain 1"/>
    <property type="match status" value="1"/>
</dbReference>
<keyword evidence="1 11" id="KW-0963">Cytoplasm</keyword>
<dbReference type="Proteomes" id="UP001523550">
    <property type="component" value="Unassembled WGS sequence"/>
</dbReference>
<dbReference type="Gene3D" id="1.20.1270.170">
    <property type="match status" value="1"/>
</dbReference>
<feature type="site" description="ATP" evidence="11">
    <location>
        <position position="32"/>
    </location>
</feature>
<keyword evidence="8 11" id="KW-0067">ATP-binding</keyword>
<evidence type="ECO:0000256" key="10">
    <source>
        <dbReference type="ARBA" id="ARBA00023016"/>
    </source>
</evidence>
<comment type="similarity">
    <text evidence="11">Belongs to the SrkA/RdoA protein kinase family.</text>
</comment>
<comment type="catalytic activity">
    <reaction evidence="11">
        <text>L-threonyl-[protein] + ATP = O-phospho-L-threonyl-[protein] + ADP + H(+)</text>
        <dbReference type="Rhea" id="RHEA:46608"/>
        <dbReference type="Rhea" id="RHEA-COMP:11060"/>
        <dbReference type="Rhea" id="RHEA-COMP:11605"/>
        <dbReference type="ChEBI" id="CHEBI:15378"/>
        <dbReference type="ChEBI" id="CHEBI:30013"/>
        <dbReference type="ChEBI" id="CHEBI:30616"/>
        <dbReference type="ChEBI" id="CHEBI:61977"/>
        <dbReference type="ChEBI" id="CHEBI:456216"/>
        <dbReference type="EC" id="2.7.11.1"/>
    </reaction>
</comment>
<keyword evidence="6 11" id="KW-0547">Nucleotide-binding</keyword>
<keyword evidence="4 11" id="KW-0808">Transferase</keyword>
<comment type="subcellular location">
    <subcellularLocation>
        <location evidence="11">Cytoplasm</location>
    </subcellularLocation>
</comment>
<keyword evidence="7 11" id="KW-0418">Kinase</keyword>
<dbReference type="PANTHER" id="PTHR39573:SF1">
    <property type="entry name" value="STRESS RESPONSE KINASE A"/>
    <property type="match status" value="1"/>
</dbReference>
<dbReference type="SUPFAM" id="SSF56112">
    <property type="entry name" value="Protein kinase-like (PK-like)"/>
    <property type="match status" value="1"/>
</dbReference>
<evidence type="ECO:0000256" key="7">
    <source>
        <dbReference type="ARBA" id="ARBA00022777"/>
    </source>
</evidence>
<feature type="binding site" evidence="11">
    <location>
        <position position="205"/>
    </location>
    <ligand>
        <name>Mg(2+)</name>
        <dbReference type="ChEBI" id="CHEBI:18420"/>
    </ligand>
</feature>
<dbReference type="Gene3D" id="3.30.200.70">
    <property type="match status" value="1"/>
</dbReference>
<dbReference type="GO" id="GO:0016301">
    <property type="term" value="F:kinase activity"/>
    <property type="evidence" value="ECO:0007669"/>
    <property type="project" value="UniProtKB-KW"/>
</dbReference>
<comment type="function">
    <text evidence="11">A protein kinase that phosphorylates Ser and Thr residues. Probably acts to suppress the effects of stress linked to accumulation of reactive oxygen species. Probably involved in the extracytoplasmic stress response.</text>
</comment>
<evidence type="ECO:0000256" key="3">
    <source>
        <dbReference type="ARBA" id="ARBA00022553"/>
    </source>
</evidence>
<proteinExistence type="inferred from homology"/>
<evidence type="ECO:0000256" key="9">
    <source>
        <dbReference type="ARBA" id="ARBA00022842"/>
    </source>
</evidence>
<dbReference type="PANTHER" id="PTHR39573">
    <property type="entry name" value="STRESS RESPONSE KINASE A"/>
    <property type="match status" value="1"/>
</dbReference>
<comment type="catalytic activity">
    <reaction evidence="11">
        <text>L-seryl-[protein] + ATP = O-phospho-L-seryl-[protein] + ADP + H(+)</text>
        <dbReference type="Rhea" id="RHEA:17989"/>
        <dbReference type="Rhea" id="RHEA-COMP:9863"/>
        <dbReference type="Rhea" id="RHEA-COMP:11604"/>
        <dbReference type="ChEBI" id="CHEBI:15378"/>
        <dbReference type="ChEBI" id="CHEBI:29999"/>
        <dbReference type="ChEBI" id="CHEBI:30616"/>
        <dbReference type="ChEBI" id="CHEBI:83421"/>
        <dbReference type="ChEBI" id="CHEBI:456216"/>
        <dbReference type="EC" id="2.7.11.1"/>
    </reaction>
</comment>
<keyword evidence="10 11" id="KW-0346">Stress response</keyword>
<feature type="active site" evidence="11">
    <location>
        <position position="217"/>
    </location>
</feature>
<dbReference type="InterPro" id="IPR011009">
    <property type="entry name" value="Kinase-like_dom_sf"/>
</dbReference>
<organism evidence="13 14">
    <name type="scientific">Natronospira proteinivora</name>
    <dbReference type="NCBI Taxonomy" id="1807133"/>
    <lineage>
        <taxon>Bacteria</taxon>
        <taxon>Pseudomonadati</taxon>
        <taxon>Pseudomonadota</taxon>
        <taxon>Gammaproteobacteria</taxon>
        <taxon>Natronospirales</taxon>
        <taxon>Natronospiraceae</taxon>
        <taxon>Natronospira</taxon>
    </lineage>
</organism>
<name>A0ABT1G6T7_9GAMM</name>
<protein>
    <recommendedName>
        <fullName evidence="11">Stress response kinase A</fullName>
        <ecNumber evidence="11">2.7.11.1</ecNumber>
    </recommendedName>
    <alternativeName>
        <fullName evidence="11">Serine/threonine-protein kinase SrkA</fullName>
    </alternativeName>
</protein>
<keyword evidence="9 11" id="KW-0460">Magnesium</keyword>
<dbReference type="RefSeq" id="WP_253446223.1">
    <property type="nucleotide sequence ID" value="NZ_JALJYF010000001.1"/>
</dbReference>
<comment type="caution">
    <text evidence="13">The sequence shown here is derived from an EMBL/GenBank/DDBJ whole genome shotgun (WGS) entry which is preliminary data.</text>
</comment>
<dbReference type="Pfam" id="PF01636">
    <property type="entry name" value="APH"/>
    <property type="match status" value="1"/>
</dbReference>
<evidence type="ECO:0000256" key="6">
    <source>
        <dbReference type="ARBA" id="ARBA00022741"/>
    </source>
</evidence>
<evidence type="ECO:0000256" key="4">
    <source>
        <dbReference type="ARBA" id="ARBA00022679"/>
    </source>
</evidence>
<comment type="cofactor">
    <cofactor evidence="11">
        <name>Mg(2+)</name>
        <dbReference type="ChEBI" id="CHEBI:18420"/>
    </cofactor>
</comment>
<dbReference type="HAMAP" id="MF_01497">
    <property type="entry name" value="SrkA_kinase"/>
    <property type="match status" value="1"/>
</dbReference>
<evidence type="ECO:0000313" key="14">
    <source>
        <dbReference type="Proteomes" id="UP001523550"/>
    </source>
</evidence>
<dbReference type="NCBIfam" id="NF008738">
    <property type="entry name" value="PRK11768.1"/>
    <property type="match status" value="1"/>
</dbReference>
<evidence type="ECO:0000256" key="2">
    <source>
        <dbReference type="ARBA" id="ARBA00022527"/>
    </source>
</evidence>
<dbReference type="EC" id="2.7.11.1" evidence="11"/>
<evidence type="ECO:0000256" key="8">
    <source>
        <dbReference type="ARBA" id="ARBA00022840"/>
    </source>
</evidence>
<dbReference type="InterPro" id="IPR032882">
    <property type="entry name" value="SrkA/RdoA"/>
</dbReference>
<accession>A0ABT1G6T7</accession>
<keyword evidence="2 11" id="KW-0723">Serine/threonine-protein kinase</keyword>
<keyword evidence="5 11" id="KW-0479">Metal-binding</keyword>
<feature type="active site" description="Proton acceptor" evidence="11">
    <location>
        <position position="200"/>
    </location>
</feature>
<feature type="domain" description="Aminoglycoside phosphotransferase" evidence="12">
    <location>
        <begin position="27"/>
        <end position="263"/>
    </location>
</feature>
<evidence type="ECO:0000313" key="13">
    <source>
        <dbReference type="EMBL" id="MCP1727019.1"/>
    </source>
</evidence>
<evidence type="ECO:0000256" key="5">
    <source>
        <dbReference type="ARBA" id="ARBA00022723"/>
    </source>
</evidence>
<sequence>MQSYSDLSPSTILNAVEAAGFEPDGRITALNSYENRVYQLGQVSGGLIVAKFYRPGRWSDATILEEHGFAQELAEAELPVVAPHELANGSTLLHHAEHRLTVFPSIGGRPPALDQSEDLRQMGRLLARIHNVGATHPFEHRASLSPARLAAEAVEQVNRRQLVPDHLTESWHNLSEVITQRIRQRMEEAGPLRTLRIHGDSHPGNVLWRDDGPWVLDLDDAVNGPAIQDLWMYLSGDREYQSARLHELLEGYSSFRSFDPRELYVIEALRAMRMLYFLGWIAGRWDDPAFPQAFPDFAEPRYWDRQILGLQEQLAALDESPLVWQGAGF</sequence>
<evidence type="ECO:0000256" key="11">
    <source>
        <dbReference type="HAMAP-Rule" id="MF_01497"/>
    </source>
</evidence>
<keyword evidence="14" id="KW-1185">Reference proteome</keyword>
<evidence type="ECO:0000259" key="12">
    <source>
        <dbReference type="Pfam" id="PF01636"/>
    </source>
</evidence>
<gene>
    <name evidence="11" type="primary">srkA</name>
    <name evidence="13" type="ORF">J2T60_000984</name>
</gene>
<dbReference type="InterPro" id="IPR002575">
    <property type="entry name" value="Aminoglycoside_PTrfase"/>
</dbReference>
<feature type="binding site" evidence="11">
    <location>
        <position position="217"/>
    </location>
    <ligand>
        <name>Mg(2+)</name>
        <dbReference type="ChEBI" id="CHEBI:18420"/>
    </ligand>
</feature>
<reference evidence="13 14" key="1">
    <citation type="submission" date="2022-03" db="EMBL/GenBank/DDBJ databases">
        <title>Genomic Encyclopedia of Type Strains, Phase III (KMG-III): the genomes of soil and plant-associated and newly described type strains.</title>
        <authorList>
            <person name="Whitman W."/>
        </authorList>
    </citation>
    <scope>NUCLEOTIDE SEQUENCE [LARGE SCALE GENOMIC DNA]</scope>
    <source>
        <strain evidence="13 14">BSker1</strain>
    </source>
</reference>